<protein>
    <recommendedName>
        <fullName evidence="3">Metalloendopeptidase</fullName>
        <ecNumber evidence="3">3.4.24.-</ecNumber>
    </recommendedName>
</protein>
<keyword evidence="3" id="KW-0732">Signal</keyword>
<feature type="chain" id="PRO_5035338086" description="Metalloendopeptidase" evidence="3">
    <location>
        <begin position="29"/>
        <end position="436"/>
    </location>
</feature>
<feature type="binding site" evidence="2">
    <location>
        <position position="210"/>
    </location>
    <ligand>
        <name>Zn(2+)</name>
        <dbReference type="ChEBI" id="CHEBI:29105"/>
        <note>catalytic</note>
    </ligand>
</feature>
<keyword evidence="2 3" id="KW-0378">Hydrolase</keyword>
<dbReference type="EMBL" id="CAKAEH010000733">
    <property type="protein sequence ID" value="CAG9531764.1"/>
    <property type="molecule type" value="Genomic_DNA"/>
</dbReference>
<organism evidence="5 6">
    <name type="scientific">Cercopithifilaria johnstoni</name>
    <dbReference type="NCBI Taxonomy" id="2874296"/>
    <lineage>
        <taxon>Eukaryota</taxon>
        <taxon>Metazoa</taxon>
        <taxon>Ecdysozoa</taxon>
        <taxon>Nematoda</taxon>
        <taxon>Chromadorea</taxon>
        <taxon>Rhabditida</taxon>
        <taxon>Spirurina</taxon>
        <taxon>Spiruromorpha</taxon>
        <taxon>Filarioidea</taxon>
        <taxon>Onchocercidae</taxon>
        <taxon>Cercopithifilaria</taxon>
    </lineage>
</organism>
<evidence type="ECO:0000313" key="6">
    <source>
        <dbReference type="Proteomes" id="UP000746747"/>
    </source>
</evidence>
<gene>
    <name evidence="5" type="ORF">CJOHNSTONI_LOCUS2139</name>
</gene>
<keyword evidence="2 3" id="KW-0862">Zinc</keyword>
<dbReference type="Pfam" id="PF01400">
    <property type="entry name" value="Astacin"/>
    <property type="match status" value="1"/>
</dbReference>
<dbReference type="GO" id="GO:0006508">
    <property type="term" value="P:proteolysis"/>
    <property type="evidence" value="ECO:0007669"/>
    <property type="project" value="UniProtKB-KW"/>
</dbReference>
<keyword evidence="2 3" id="KW-0645">Protease</keyword>
<feature type="binding site" evidence="2">
    <location>
        <position position="220"/>
    </location>
    <ligand>
        <name>Zn(2+)</name>
        <dbReference type="ChEBI" id="CHEBI:29105"/>
        <note>catalytic</note>
    </ligand>
</feature>
<evidence type="ECO:0000259" key="4">
    <source>
        <dbReference type="PROSITE" id="PS51864"/>
    </source>
</evidence>
<reference evidence="5" key="1">
    <citation type="submission" date="2021-09" db="EMBL/GenBank/DDBJ databases">
        <authorList>
            <consortium name="Pathogen Informatics"/>
        </authorList>
    </citation>
    <scope>NUCLEOTIDE SEQUENCE</scope>
</reference>
<comment type="cofactor">
    <cofactor evidence="2 3">
        <name>Zn(2+)</name>
        <dbReference type="ChEBI" id="CHEBI:29105"/>
    </cofactor>
    <text evidence="2 3">Binds 1 zinc ion per subunit.</text>
</comment>
<keyword evidence="6" id="KW-1185">Reference proteome</keyword>
<dbReference type="OrthoDB" id="291007at2759"/>
<dbReference type="InterPro" id="IPR024079">
    <property type="entry name" value="MetalloPept_cat_dom_sf"/>
</dbReference>
<keyword evidence="2 3" id="KW-0482">Metalloprotease</keyword>
<evidence type="ECO:0000256" key="2">
    <source>
        <dbReference type="PROSITE-ProRule" id="PRU01211"/>
    </source>
</evidence>
<accession>A0A8J2PX76</accession>
<dbReference type="Gene3D" id="3.40.390.10">
    <property type="entry name" value="Collagenase (Catalytic Domain)"/>
    <property type="match status" value="1"/>
</dbReference>
<dbReference type="SMART" id="SM00235">
    <property type="entry name" value="ZnMc"/>
    <property type="match status" value="1"/>
</dbReference>
<evidence type="ECO:0000256" key="1">
    <source>
        <dbReference type="ARBA" id="ARBA00023157"/>
    </source>
</evidence>
<dbReference type="SUPFAM" id="SSF55486">
    <property type="entry name" value="Metalloproteases ('zincins'), catalytic domain"/>
    <property type="match status" value="1"/>
</dbReference>
<comment type="caution">
    <text evidence="5">The sequence shown here is derived from an EMBL/GenBank/DDBJ whole genome shotgun (WGS) entry which is preliminary data.</text>
</comment>
<feature type="domain" description="Peptidase M12A" evidence="4">
    <location>
        <begin position="119"/>
        <end position="321"/>
    </location>
</feature>
<feature type="binding site" evidence="2">
    <location>
        <position position="214"/>
    </location>
    <ligand>
        <name>Zn(2+)</name>
        <dbReference type="ChEBI" id="CHEBI:29105"/>
        <note>catalytic</note>
    </ligand>
</feature>
<dbReference type="InterPro" id="IPR034035">
    <property type="entry name" value="Astacin-like_dom"/>
</dbReference>
<feature type="signal peptide" evidence="3">
    <location>
        <begin position="1"/>
        <end position="28"/>
    </location>
</feature>
<name>A0A8J2PX76_9BILA</name>
<evidence type="ECO:0000256" key="3">
    <source>
        <dbReference type="RuleBase" id="RU361183"/>
    </source>
</evidence>
<dbReference type="EC" id="3.4.24.-" evidence="3"/>
<comment type="caution">
    <text evidence="2">Lacks conserved residue(s) required for the propagation of feature annotation.</text>
</comment>
<dbReference type="GO" id="GO:0008270">
    <property type="term" value="F:zinc ion binding"/>
    <property type="evidence" value="ECO:0007669"/>
    <property type="project" value="UniProtKB-UniRule"/>
</dbReference>
<dbReference type="InterPro" id="IPR001506">
    <property type="entry name" value="Peptidase_M12A"/>
</dbReference>
<keyword evidence="1" id="KW-1015">Disulfide bond</keyword>
<dbReference type="PRINTS" id="PR00480">
    <property type="entry name" value="ASTACIN"/>
</dbReference>
<sequence length="436" mass="48688">MITITSLNILLTVVFQACFIQITPATLAAIDIQTGSEQLMRLSGEDDEKYHDSEEYGGDDDHSAEAMYREDLFEGDIVLIGNSNTSFHRKSMNGQNVGYENQNNSATSQIEMSAVMLRNAVRQKTLLWPKGRVPYVISSAYANISKLIILEAFKEYELLTCIRFVPKQLFDFDYIFIVPLDGCYSMVGNNGGRQILSLGDGCLNKGIVIHELMHVIGFYHEQNRADRDFYVKIIWENVKPSLAVDFFVYEQFDKYSPTIIDDLGSPYDYDSVTHYSAKAFSRNGKPTIIPKSDTDKVIKIGQRRGLSSIDVKKIKKLYNCIQQEEESKEMELSSTISGQFTTTPEATTLSSIPSTTARNITLTSILSTTHNTTLSSISPTAHSTALSSMIQNFKVPSSFISTYMNDSTSPFSVIKISVIAISDLTIVASTSMPFYD</sequence>
<feature type="active site" evidence="2">
    <location>
        <position position="211"/>
    </location>
</feature>
<dbReference type="GO" id="GO:0004222">
    <property type="term" value="F:metalloendopeptidase activity"/>
    <property type="evidence" value="ECO:0007669"/>
    <property type="project" value="UniProtKB-UniRule"/>
</dbReference>
<dbReference type="InterPro" id="IPR006026">
    <property type="entry name" value="Peptidase_Metallo"/>
</dbReference>
<dbReference type="PANTHER" id="PTHR10127:SF890">
    <property type="entry name" value="ZINC METALLOPROTEINASE NAS-13"/>
    <property type="match status" value="1"/>
</dbReference>
<evidence type="ECO:0000313" key="5">
    <source>
        <dbReference type="EMBL" id="CAG9531764.1"/>
    </source>
</evidence>
<dbReference type="CDD" id="cd04280">
    <property type="entry name" value="ZnMc_astacin_like"/>
    <property type="match status" value="1"/>
</dbReference>
<dbReference type="PROSITE" id="PS51864">
    <property type="entry name" value="ASTACIN"/>
    <property type="match status" value="1"/>
</dbReference>
<keyword evidence="2 3" id="KW-0479">Metal-binding</keyword>
<dbReference type="PANTHER" id="PTHR10127">
    <property type="entry name" value="DISCOIDIN, CUB, EGF, LAMININ , AND ZINC METALLOPROTEASE DOMAIN CONTAINING"/>
    <property type="match status" value="1"/>
</dbReference>
<dbReference type="AlphaFoldDB" id="A0A8J2PX76"/>
<dbReference type="Proteomes" id="UP000746747">
    <property type="component" value="Unassembled WGS sequence"/>
</dbReference>
<proteinExistence type="predicted"/>